<feature type="transmembrane region" description="Helical" evidence="9">
    <location>
        <begin position="582"/>
        <end position="598"/>
    </location>
</feature>
<dbReference type="RefSeq" id="WP_257918669.1">
    <property type="nucleotide sequence ID" value="NZ_JAMXQV010000002.1"/>
</dbReference>
<dbReference type="PANTHER" id="PTHR42703:SF1">
    <property type="entry name" value="NA(+)_H(+) ANTIPORTER SUBUNIT D1"/>
    <property type="match status" value="1"/>
</dbReference>
<feature type="region of interest" description="Disordered" evidence="8">
    <location>
        <begin position="441"/>
        <end position="465"/>
    </location>
</feature>
<evidence type="ECO:0000256" key="8">
    <source>
        <dbReference type="SAM" id="MobiDB-lite"/>
    </source>
</evidence>
<organism evidence="11 12">
    <name type="scientific">Amycolatopsis iheyensis</name>
    <dbReference type="NCBI Taxonomy" id="2945988"/>
    <lineage>
        <taxon>Bacteria</taxon>
        <taxon>Bacillati</taxon>
        <taxon>Actinomycetota</taxon>
        <taxon>Actinomycetes</taxon>
        <taxon>Pseudonocardiales</taxon>
        <taxon>Pseudonocardiaceae</taxon>
        <taxon>Amycolatopsis</taxon>
    </lineage>
</organism>
<dbReference type="EMBL" id="JAMXQV010000002">
    <property type="protein sequence ID" value="MCR6482025.1"/>
    <property type="molecule type" value="Genomic_DNA"/>
</dbReference>
<feature type="transmembrane region" description="Helical" evidence="9">
    <location>
        <begin position="529"/>
        <end position="553"/>
    </location>
</feature>
<evidence type="ECO:0000256" key="9">
    <source>
        <dbReference type="SAM" id="Phobius"/>
    </source>
</evidence>
<evidence type="ECO:0000256" key="5">
    <source>
        <dbReference type="ARBA" id="ARBA00022989"/>
    </source>
</evidence>
<keyword evidence="3" id="KW-1003">Cell membrane</keyword>
<evidence type="ECO:0000259" key="10">
    <source>
        <dbReference type="Pfam" id="PF00361"/>
    </source>
</evidence>
<dbReference type="InterPro" id="IPR001750">
    <property type="entry name" value="ND/Mrp_TM"/>
</dbReference>
<name>A0A9X2NCI8_9PSEU</name>
<dbReference type="PANTHER" id="PTHR42703">
    <property type="entry name" value="NADH DEHYDROGENASE"/>
    <property type="match status" value="1"/>
</dbReference>
<evidence type="ECO:0000256" key="1">
    <source>
        <dbReference type="ARBA" id="ARBA00004651"/>
    </source>
</evidence>
<dbReference type="Proteomes" id="UP001144096">
    <property type="component" value="Unassembled WGS sequence"/>
</dbReference>
<accession>A0A9X2NCI8</accession>
<evidence type="ECO:0000256" key="3">
    <source>
        <dbReference type="ARBA" id="ARBA00022475"/>
    </source>
</evidence>
<protein>
    <recommendedName>
        <fullName evidence="10">NADH:quinone oxidoreductase/Mrp antiporter transmembrane domain-containing protein</fullName>
    </recommendedName>
</protein>
<feature type="transmembrane region" description="Helical" evidence="9">
    <location>
        <begin position="164"/>
        <end position="187"/>
    </location>
</feature>
<feature type="transmembrane region" description="Helical" evidence="9">
    <location>
        <begin position="330"/>
        <end position="353"/>
    </location>
</feature>
<feature type="transmembrane region" description="Helical" evidence="9">
    <location>
        <begin position="471"/>
        <end position="491"/>
    </location>
</feature>
<dbReference type="AlphaFoldDB" id="A0A9X2NCI8"/>
<evidence type="ECO:0000256" key="7">
    <source>
        <dbReference type="RuleBase" id="RU000320"/>
    </source>
</evidence>
<reference evidence="11" key="1">
    <citation type="submission" date="2022-06" db="EMBL/GenBank/DDBJ databases">
        <title>Amycolatopsis iheyaensis sp. nov., a new species of the genus Amycolatopsis isolated from soil in Iheya island, Japan.</title>
        <authorList>
            <person name="Ngamcharungchit C."/>
            <person name="Kanto H."/>
            <person name="Take A."/>
            <person name="Intra B."/>
            <person name="Matsumoto A."/>
            <person name="Panbangred W."/>
            <person name="Inahashi Y."/>
        </authorList>
    </citation>
    <scope>NUCLEOTIDE SEQUENCE</scope>
    <source>
        <strain evidence="11">OK19-0408</strain>
    </source>
</reference>
<evidence type="ECO:0000256" key="2">
    <source>
        <dbReference type="ARBA" id="ARBA00005346"/>
    </source>
</evidence>
<keyword evidence="4 7" id="KW-0812">Transmembrane</keyword>
<feature type="transmembrane region" description="Helical" evidence="9">
    <location>
        <begin position="33"/>
        <end position="53"/>
    </location>
</feature>
<proteinExistence type="inferred from homology"/>
<evidence type="ECO:0000313" key="11">
    <source>
        <dbReference type="EMBL" id="MCR6482025.1"/>
    </source>
</evidence>
<feature type="transmembrane region" description="Helical" evidence="9">
    <location>
        <begin position="207"/>
        <end position="226"/>
    </location>
</feature>
<feature type="domain" description="NADH:quinone oxidoreductase/Mrp antiporter transmembrane" evidence="10">
    <location>
        <begin position="130"/>
        <end position="422"/>
    </location>
</feature>
<comment type="similarity">
    <text evidence="2">Belongs to the CPA3 antiporters (TC 2.A.63) subunit D family.</text>
</comment>
<keyword evidence="5 9" id="KW-1133">Transmembrane helix</keyword>
<feature type="compositionally biased region" description="Basic and acidic residues" evidence="8">
    <location>
        <begin position="443"/>
        <end position="453"/>
    </location>
</feature>
<dbReference type="Pfam" id="PF00361">
    <property type="entry name" value="Proton_antipo_M"/>
    <property type="match status" value="1"/>
</dbReference>
<feature type="transmembrane region" description="Helical" evidence="9">
    <location>
        <begin position="112"/>
        <end position="129"/>
    </location>
</feature>
<dbReference type="InterPro" id="IPR050586">
    <property type="entry name" value="CPA3_Na-H_Antiporter_D"/>
</dbReference>
<evidence type="ECO:0000256" key="4">
    <source>
        <dbReference type="ARBA" id="ARBA00022692"/>
    </source>
</evidence>
<sequence>MNVLPALVVAVPLLAACVLLGLGVKLPRVVADVVATAAALAVTVLTAVLLAAVQHGRVVSWPGGHRPDGARSLGIVLAADGLNTTLALLASFLTTCALVYSWRYFAAVDARYHAMMLLFLTGMLGFLLTGDLFTLFVFFELMSGVAYALTGYRIEEADSVQGALNFGVVNSLGAYFTLMGIGLLYARGGQLGLAQLGVALDGKPADALVLAAFVLVCTGLLVKAAAVPFHFWLADAHAVAPTPVCVLFSGVMVELGTYGVLRVRQTVFGGVLDDGLFARVLLVLGLGSALLGAVLCFTQRHLKRLLAYSTIAHTGLFLCGLAAADGAASTGFLLAVAGHAGAKAALFLLVGVLMDRYGSVDEDELFGRCGHSRLEGGLFVLAALVLAGLPPFGVAFGKDVAEHALEHTGYGWLVAVFVVVTAVTAAAVLRAGLGVYFGRGTPPRRDDGEKTPGTDEEPETGSRMERTPATMIAAIVAVLAGSLAVGTLPWLRAAAETAGRQDADRAGYLHDVLPAVAAPGPVAPVAAEWSASGLLLSGVTVLLALGIAAAALWSRRLPSWPRPVRVALEGLHRAHSGHVGDYIAWLLVGVTVLTGLVFL</sequence>
<evidence type="ECO:0000313" key="12">
    <source>
        <dbReference type="Proteomes" id="UP001144096"/>
    </source>
</evidence>
<feature type="transmembrane region" description="Helical" evidence="9">
    <location>
        <begin position="73"/>
        <end position="100"/>
    </location>
</feature>
<feature type="transmembrane region" description="Helical" evidence="9">
    <location>
        <begin position="276"/>
        <end position="298"/>
    </location>
</feature>
<gene>
    <name evidence="11" type="ORF">M8542_04305</name>
</gene>
<feature type="transmembrane region" description="Helical" evidence="9">
    <location>
        <begin position="374"/>
        <end position="397"/>
    </location>
</feature>
<comment type="subcellular location">
    <subcellularLocation>
        <location evidence="1">Cell membrane</location>
        <topology evidence="1">Multi-pass membrane protein</topology>
    </subcellularLocation>
    <subcellularLocation>
        <location evidence="7">Membrane</location>
        <topology evidence="7">Multi-pass membrane protein</topology>
    </subcellularLocation>
</comment>
<keyword evidence="6 9" id="KW-0472">Membrane</keyword>
<feature type="transmembrane region" description="Helical" evidence="9">
    <location>
        <begin position="409"/>
        <end position="429"/>
    </location>
</feature>
<feature type="transmembrane region" description="Helical" evidence="9">
    <location>
        <begin position="305"/>
        <end position="324"/>
    </location>
</feature>
<dbReference type="GO" id="GO:0005886">
    <property type="term" value="C:plasma membrane"/>
    <property type="evidence" value="ECO:0007669"/>
    <property type="project" value="UniProtKB-SubCell"/>
</dbReference>
<comment type="caution">
    <text evidence="11">The sequence shown here is derived from an EMBL/GenBank/DDBJ whole genome shotgun (WGS) entry which is preliminary data.</text>
</comment>
<evidence type="ECO:0000256" key="6">
    <source>
        <dbReference type="ARBA" id="ARBA00023136"/>
    </source>
</evidence>
<keyword evidence="12" id="KW-1185">Reference proteome</keyword>
<feature type="transmembrane region" description="Helical" evidence="9">
    <location>
        <begin position="6"/>
        <end position="26"/>
    </location>
</feature>